<dbReference type="Proteomes" id="UP000619743">
    <property type="component" value="Unassembled WGS sequence"/>
</dbReference>
<dbReference type="SUPFAM" id="SSF51395">
    <property type="entry name" value="FMN-linked oxidoreductases"/>
    <property type="match status" value="1"/>
</dbReference>
<dbReference type="AlphaFoldDB" id="A0A8J2U9P4"/>
<keyword evidence="3" id="KW-0285">Flavoprotein</keyword>
<dbReference type="UniPathway" id="UPA00070"/>
<dbReference type="InterPro" id="IPR005720">
    <property type="entry name" value="Dihydroorotate_DH_cat"/>
</dbReference>
<name>A0A8J2U9P4_9GAMM</name>
<keyword evidence="9" id="KW-1185">Reference proteome</keyword>
<keyword evidence="5" id="KW-0665">Pyrimidine biosynthesis</keyword>
<keyword evidence="6" id="KW-0560">Oxidoreductase</keyword>
<dbReference type="RefSeq" id="WP_087507249.1">
    <property type="nucleotide sequence ID" value="NZ_BMDX01000023.1"/>
</dbReference>
<comment type="pathway">
    <text evidence="2">Pyrimidine metabolism; UMP biosynthesis via de novo pathway.</text>
</comment>
<dbReference type="Gene3D" id="3.20.20.70">
    <property type="entry name" value="Aldolase class I"/>
    <property type="match status" value="1"/>
</dbReference>
<evidence type="ECO:0000256" key="3">
    <source>
        <dbReference type="ARBA" id="ARBA00022630"/>
    </source>
</evidence>
<sequence length="315" mass="34899">MIVNPLSSQYLGFSIASPIVVAACPLSAKIENIEAMQEAGAGAVVLFSLFEESRINNGEPDSQYRVDRDSYLKLVEQASDLNIPIIASLNGTNLDHLSQMTMAVMEAGAHAVEYNPYHLPINLMRSGRDIEDELVEIATEMRAICQRPMAMKLMPTLSSPGYLAMVLDSTGIDGLVMFNRLYLPQVDTDSMELSRHVHLSHKEDSAWGIHWASLLHGKMNGSIIGNSGVEHAEQVLQYLLSGANAVQVASCLIRNGIDYITTLNRGLKDWMEHHECDDIPSIIGLLSEQRQADSAAQDRVQYMKSLHNFHSPYFK</sequence>
<evidence type="ECO:0000256" key="6">
    <source>
        <dbReference type="ARBA" id="ARBA00023002"/>
    </source>
</evidence>
<gene>
    <name evidence="8" type="ORF">GCM10011369_32730</name>
</gene>
<dbReference type="PANTHER" id="PTHR48109:SF3">
    <property type="entry name" value="SLL0744 PROTEIN"/>
    <property type="match status" value="1"/>
</dbReference>
<comment type="cofactor">
    <cofactor evidence="1">
        <name>FMN</name>
        <dbReference type="ChEBI" id="CHEBI:58210"/>
    </cofactor>
</comment>
<evidence type="ECO:0000256" key="4">
    <source>
        <dbReference type="ARBA" id="ARBA00022643"/>
    </source>
</evidence>
<organism evidence="8 9">
    <name type="scientific">Neiella marina</name>
    <dbReference type="NCBI Taxonomy" id="508461"/>
    <lineage>
        <taxon>Bacteria</taxon>
        <taxon>Pseudomonadati</taxon>
        <taxon>Pseudomonadota</taxon>
        <taxon>Gammaproteobacteria</taxon>
        <taxon>Alteromonadales</taxon>
        <taxon>Echinimonadaceae</taxon>
        <taxon>Neiella</taxon>
    </lineage>
</organism>
<reference evidence="9" key="1">
    <citation type="journal article" date="2019" name="Int. J. Syst. Evol. Microbiol.">
        <title>The Global Catalogue of Microorganisms (GCM) 10K type strain sequencing project: providing services to taxonomists for standard genome sequencing and annotation.</title>
        <authorList>
            <consortium name="The Broad Institute Genomics Platform"/>
            <consortium name="The Broad Institute Genome Sequencing Center for Infectious Disease"/>
            <person name="Wu L."/>
            <person name="Ma J."/>
        </authorList>
    </citation>
    <scope>NUCLEOTIDE SEQUENCE [LARGE SCALE GENOMIC DNA]</scope>
    <source>
        <strain evidence="9">CGMCC 1.10130</strain>
    </source>
</reference>
<evidence type="ECO:0000256" key="2">
    <source>
        <dbReference type="ARBA" id="ARBA00004725"/>
    </source>
</evidence>
<dbReference type="PIRSF" id="PIRSF000164">
    <property type="entry name" value="DHO_oxidase"/>
    <property type="match status" value="1"/>
</dbReference>
<evidence type="ECO:0000259" key="7">
    <source>
        <dbReference type="Pfam" id="PF01180"/>
    </source>
</evidence>
<proteinExistence type="predicted"/>
<dbReference type="GO" id="GO:0004152">
    <property type="term" value="F:dihydroorotate dehydrogenase activity"/>
    <property type="evidence" value="ECO:0007669"/>
    <property type="project" value="InterPro"/>
</dbReference>
<evidence type="ECO:0000256" key="1">
    <source>
        <dbReference type="ARBA" id="ARBA00001917"/>
    </source>
</evidence>
<accession>A0A8J2U9P4</accession>
<dbReference type="Pfam" id="PF01180">
    <property type="entry name" value="DHO_dh"/>
    <property type="match status" value="1"/>
</dbReference>
<dbReference type="OrthoDB" id="9794954at2"/>
<evidence type="ECO:0000256" key="5">
    <source>
        <dbReference type="ARBA" id="ARBA00022975"/>
    </source>
</evidence>
<feature type="domain" description="Dihydroorotate dehydrogenase catalytic" evidence="7">
    <location>
        <begin position="75"/>
        <end position="271"/>
    </location>
</feature>
<keyword evidence="4" id="KW-0288">FMN</keyword>
<dbReference type="EMBL" id="BMDX01000023">
    <property type="protein sequence ID" value="GGA88066.1"/>
    <property type="molecule type" value="Genomic_DNA"/>
</dbReference>
<dbReference type="GO" id="GO:0006207">
    <property type="term" value="P:'de novo' pyrimidine nucleobase biosynthetic process"/>
    <property type="evidence" value="ECO:0007669"/>
    <property type="project" value="TreeGrafter"/>
</dbReference>
<dbReference type="InterPro" id="IPR012135">
    <property type="entry name" value="Dihydroorotate_DH_1_2"/>
</dbReference>
<dbReference type="GO" id="GO:0044205">
    <property type="term" value="P:'de novo' UMP biosynthetic process"/>
    <property type="evidence" value="ECO:0007669"/>
    <property type="project" value="UniProtKB-UniPathway"/>
</dbReference>
<dbReference type="InterPro" id="IPR050074">
    <property type="entry name" value="DHO_dehydrogenase"/>
</dbReference>
<dbReference type="GO" id="GO:0005737">
    <property type="term" value="C:cytoplasm"/>
    <property type="evidence" value="ECO:0007669"/>
    <property type="project" value="InterPro"/>
</dbReference>
<protein>
    <submittedName>
        <fullName evidence="8">Dihydroorotate dehydrogenase</fullName>
    </submittedName>
</protein>
<evidence type="ECO:0000313" key="9">
    <source>
        <dbReference type="Proteomes" id="UP000619743"/>
    </source>
</evidence>
<dbReference type="InterPro" id="IPR013785">
    <property type="entry name" value="Aldolase_TIM"/>
</dbReference>
<dbReference type="PANTHER" id="PTHR48109">
    <property type="entry name" value="DIHYDROOROTATE DEHYDROGENASE (QUINONE), MITOCHONDRIAL-RELATED"/>
    <property type="match status" value="1"/>
</dbReference>
<comment type="caution">
    <text evidence="8">The sequence shown here is derived from an EMBL/GenBank/DDBJ whole genome shotgun (WGS) entry which is preliminary data.</text>
</comment>
<evidence type="ECO:0000313" key="8">
    <source>
        <dbReference type="EMBL" id="GGA88066.1"/>
    </source>
</evidence>